<feature type="domain" description="LTD" evidence="4">
    <location>
        <begin position="1001"/>
        <end position="1133"/>
    </location>
</feature>
<dbReference type="SUPFAM" id="SSF74853">
    <property type="entry name" value="Lamin A/C globular tail domain"/>
    <property type="match status" value="1"/>
</dbReference>
<dbReference type="GO" id="GO:0016810">
    <property type="term" value="F:hydrolase activity, acting on carbon-nitrogen (but not peptide) bonds"/>
    <property type="evidence" value="ECO:0007669"/>
    <property type="project" value="InterPro"/>
</dbReference>
<keyword evidence="2" id="KW-0378">Hydrolase</keyword>
<proteinExistence type="predicted"/>
<dbReference type="SUPFAM" id="SSF51556">
    <property type="entry name" value="Metallo-dependent hydrolases"/>
    <property type="match status" value="1"/>
</dbReference>
<protein>
    <submittedName>
        <fullName evidence="5">Metal dependent amidohydrolase</fullName>
    </submittedName>
</protein>
<reference evidence="5 6" key="1">
    <citation type="submission" date="2015-05" db="EMBL/GenBank/DDBJ databases">
        <title>Genome assembly of Archangium gephyra DSM 2261.</title>
        <authorList>
            <person name="Sharma G."/>
            <person name="Subramanian S."/>
        </authorList>
    </citation>
    <scope>NUCLEOTIDE SEQUENCE [LARGE SCALE GENOMIC DNA]</scope>
    <source>
        <strain evidence="5 6">DSM 2261</strain>
    </source>
</reference>
<dbReference type="GO" id="GO:0007155">
    <property type="term" value="P:cell adhesion"/>
    <property type="evidence" value="ECO:0007669"/>
    <property type="project" value="InterPro"/>
</dbReference>
<dbReference type="GO" id="GO:0005509">
    <property type="term" value="F:calcium ion binding"/>
    <property type="evidence" value="ECO:0007669"/>
    <property type="project" value="InterPro"/>
</dbReference>
<evidence type="ECO:0000313" key="6">
    <source>
        <dbReference type="Proteomes" id="UP000035579"/>
    </source>
</evidence>
<evidence type="ECO:0000259" key="4">
    <source>
        <dbReference type="PROSITE" id="PS51841"/>
    </source>
</evidence>
<dbReference type="Gene3D" id="3.20.20.140">
    <property type="entry name" value="Metal-dependent hydrolases"/>
    <property type="match status" value="1"/>
</dbReference>
<dbReference type="AlphaFoldDB" id="A0AAC8QB38"/>
<dbReference type="Pfam" id="PF00932">
    <property type="entry name" value="LTD"/>
    <property type="match status" value="1"/>
</dbReference>
<dbReference type="KEGG" id="age:AA314_05805"/>
<evidence type="ECO:0000313" key="5">
    <source>
        <dbReference type="EMBL" id="AKJ04179.1"/>
    </source>
</evidence>
<evidence type="ECO:0000256" key="2">
    <source>
        <dbReference type="ARBA" id="ARBA00022801"/>
    </source>
</evidence>
<dbReference type="PROSITE" id="PS51841">
    <property type="entry name" value="LTD"/>
    <property type="match status" value="1"/>
</dbReference>
<feature type="compositionally biased region" description="Polar residues" evidence="3">
    <location>
        <begin position="1176"/>
        <end position="1185"/>
    </location>
</feature>
<dbReference type="Pfam" id="PF01979">
    <property type="entry name" value="Amidohydro_1"/>
    <property type="match status" value="1"/>
</dbReference>
<gene>
    <name evidence="5" type="ORF">AA314_05805</name>
</gene>
<name>A0AAC8QB38_9BACT</name>
<dbReference type="PANTHER" id="PTHR43794:SF11">
    <property type="entry name" value="AMIDOHYDROLASE-RELATED DOMAIN-CONTAINING PROTEIN"/>
    <property type="match status" value="1"/>
</dbReference>
<dbReference type="InterPro" id="IPR036415">
    <property type="entry name" value="Lamin_tail_dom_sf"/>
</dbReference>
<dbReference type="Gene3D" id="4.10.1080.10">
    <property type="entry name" value="TSP type-3 repeat"/>
    <property type="match status" value="1"/>
</dbReference>
<dbReference type="InterPro" id="IPR001322">
    <property type="entry name" value="Lamin_tail_dom"/>
</dbReference>
<keyword evidence="1" id="KW-0732">Signal</keyword>
<dbReference type="SUPFAM" id="SSF103647">
    <property type="entry name" value="TSP type-3 repeat"/>
    <property type="match status" value="1"/>
</dbReference>
<accession>A0AAC8QB38</accession>
<dbReference type="Gene3D" id="2.60.40.1260">
    <property type="entry name" value="Lamin Tail domain"/>
    <property type="match status" value="1"/>
</dbReference>
<dbReference type="InterPro" id="IPR050287">
    <property type="entry name" value="MTA/SAH_deaminase"/>
</dbReference>
<organism evidence="5 6">
    <name type="scientific">Archangium gephyra</name>
    <dbReference type="NCBI Taxonomy" id="48"/>
    <lineage>
        <taxon>Bacteria</taxon>
        <taxon>Pseudomonadati</taxon>
        <taxon>Myxococcota</taxon>
        <taxon>Myxococcia</taxon>
        <taxon>Myxococcales</taxon>
        <taxon>Cystobacterineae</taxon>
        <taxon>Archangiaceae</taxon>
        <taxon>Archangium</taxon>
    </lineage>
</organism>
<dbReference type="Pfam" id="PF02412">
    <property type="entry name" value="TSP_3"/>
    <property type="match status" value="2"/>
</dbReference>
<evidence type="ECO:0000256" key="3">
    <source>
        <dbReference type="SAM" id="MobiDB-lite"/>
    </source>
</evidence>
<evidence type="ECO:0000256" key="1">
    <source>
        <dbReference type="ARBA" id="ARBA00022729"/>
    </source>
</evidence>
<dbReference type="InterPro" id="IPR006680">
    <property type="entry name" value="Amidohydro-rel"/>
</dbReference>
<feature type="compositionally biased region" description="Polar residues" evidence="3">
    <location>
        <begin position="1192"/>
        <end position="1203"/>
    </location>
</feature>
<sequence>MGTIVECLSSPLPPPTSGTCSVTPGSASRLITGVILTADTVYNGGQVLFDPAGVIQCVGCNCSSFAEAASATQVVCPDGVVSPGLINPHDHITYQGAPYSGFTSERYEHRHDWRIGKDGHTKIPSSTSSGAAIRWAELRQVMAGTTSIAGSGGQNGLLRNLDKPSTSTSGGNQEGLGAGASGLNYETFPLGDSSGTELTSGCAYPSIDPLSAIPSDSAYLPHIAEGIETSALNEFLCTSGLNPAGRDLITPRTAIIHGIGLRVPEIGHMAAEGASLVWSPRSNVSLYGDTAQVAVYKRMGVNVALGTDWLPSGSMNLLRELRCADYLNSIYYNASFSDAELWALVTRNAARATQTASKIGDLSPGKIADIAIFRLKSFAHSPHRAVIAANPEDVVLTLRGGKPLYGDSALIEALGATGCDALDVCGASRRVCLQSETSESLATLQGLNTGSYPLFFCSSDPSNEPVCTPQRASTNPRFPGSVNGSTLYSGLPETNDIDGDGVLDVSDNCPNVFNPVRPLDNGMQADSDGDGDGDTCDVCPLTPYSTSCAAPDPDDTDGDGVSNAVDNCPYVSNPGQEDGDGDGTGDACDACPVSNPGGSACPVSIYMLKTPVGGAWAWVGQRVVLNNVLVTGVGTSGFFVQVHPAEAGYSGPDYSGIFVFKSGHTLKAGDRVNLESALVTDYFGQLQLSSPASIALQSTDNPLPEPVEVSAWDVASGGARAQSLEGVLVRVRGVEVTQLEPPPGGGDSSPTYEFVVDGVLRVNDYLYRHPMPAVGDLYTSITGVLEWRNNNSKLEPRSSGDLVADTTPFLLEFGAPDQAFVRDGYAGPTFPGEILVKLSLPAEVDTFVPVTSSNPGVLIPLGGVLIPAGQSSAPLWVNVDLSEEGGHTGDTWLTATLDGLSMTTTMNVLAGDQASQLLVMACERTTVARGGTARCSVMLDVPPETDTVVSLSVSPAELGMVPSEVLIPAHQLSAVFMFTASSSLSGNGQVITTLGSQSLSVSIEVLAPPTTDHVVISEFAPQGPGGASDEFIELYNPTSAEVDLSGWKVQYKSGTGTSYASYVLPAGSRIAAHGYFLVVAAGYTGPAAGDANWGGSLNLGANASNGGHVRLGRTGVGSSPTDPLAVDTVGYGPANAPEGSAFPTLPSANGSFERKAWRDSTASSMETGAHAFQGNAFDSNDNSQDFVLRPSRQPQNRASPLEP</sequence>
<dbReference type="InterPro" id="IPR003367">
    <property type="entry name" value="Thrombospondin_3-like_rpt"/>
</dbReference>
<dbReference type="InterPro" id="IPR032466">
    <property type="entry name" value="Metal_Hydrolase"/>
</dbReference>
<dbReference type="Proteomes" id="UP000035579">
    <property type="component" value="Chromosome"/>
</dbReference>
<dbReference type="PANTHER" id="PTHR43794">
    <property type="entry name" value="AMINOHYDROLASE SSNA-RELATED"/>
    <property type="match status" value="1"/>
</dbReference>
<dbReference type="InterPro" id="IPR028974">
    <property type="entry name" value="TSP_type-3_rpt"/>
</dbReference>
<feature type="region of interest" description="Disordered" evidence="3">
    <location>
        <begin position="1158"/>
        <end position="1203"/>
    </location>
</feature>
<dbReference type="SUPFAM" id="SSF51338">
    <property type="entry name" value="Composite domain of metallo-dependent hydrolases"/>
    <property type="match status" value="1"/>
</dbReference>
<dbReference type="InterPro" id="IPR011059">
    <property type="entry name" value="Metal-dep_hydrolase_composite"/>
</dbReference>
<feature type="region of interest" description="Disordered" evidence="3">
    <location>
        <begin position="147"/>
        <end position="178"/>
    </location>
</feature>
<dbReference type="EMBL" id="CP011509">
    <property type="protein sequence ID" value="AKJ04179.1"/>
    <property type="molecule type" value="Genomic_DNA"/>
</dbReference>